<evidence type="ECO:0000256" key="5">
    <source>
        <dbReference type="ARBA" id="ARBA00022919"/>
    </source>
</evidence>
<dbReference type="CDD" id="cd03506">
    <property type="entry name" value="Delta6-FADS-like"/>
    <property type="match status" value="1"/>
</dbReference>
<evidence type="ECO:0000256" key="7">
    <source>
        <dbReference type="SAM" id="Phobius"/>
    </source>
</evidence>
<evidence type="ECO:0000256" key="6">
    <source>
        <dbReference type="SAM" id="MobiDB-lite"/>
    </source>
</evidence>
<dbReference type="EC" id="1.14.19.18" evidence="3"/>
<dbReference type="GO" id="GO:0006665">
    <property type="term" value="P:sphingolipid metabolic process"/>
    <property type="evidence" value="ECO:0007669"/>
    <property type="project" value="UniProtKB-UniPathway"/>
</dbReference>
<sequence>MAPARDRVLSRRDIEALIADGHKIVLLRGQVLKVDAWIPYHPGGDKAILHMVGRDGTDEIAALHSKTAQAQMQRYVIGKIDGQWENFLPPIQGGIFRPLLLHQDNLKQELLEQDNNLDTPSSSLSERSTSPSPVFDAQSDSEHVRLRHPAGSSLPPSQASSVYSSESEPSTASTSHFTSAEASIAHAISSNLSMYPGLDQWSQHEVAIKYRELGDKLEESGLYQCAYGNYAVELFRYLFLFALFRIFLHYSYFTLSSISLGLLWHLLAFTVHDAGHLSITHDFQVDTCIGIFIADFLGGLSIGWWKRNHNVHHIATNVPEHDPDIQHMPFFAISSQFFSSLYSTYYERTMKLDFAARFFIRYQHYLYYPILLMGRFNLYRLAWSYLLDPRQSPQKGSARWHRYLEMSGQVVFWYWFGYRTLYLSVPTWSARFAFLLVSHMVTAPLHVQLTLSHFAMSTADAGVQESFAQKMVRTTMDVDCPAWLDFIHGGLNFQVVHHLFPRLPRHNLRQAQKLVKAFCDDVGIPYVIFTFTNGNKEVISRLGEVAQQLKIMQECQQSAAKDLVEGRQHH</sequence>
<evidence type="ECO:0000259" key="8">
    <source>
        <dbReference type="PROSITE" id="PS50255"/>
    </source>
</evidence>
<dbReference type="AlphaFoldDB" id="A0A545UX16"/>
<keyword evidence="7" id="KW-0472">Membrane</keyword>
<keyword evidence="5" id="KW-0746">Sphingolipid metabolism</keyword>
<keyword evidence="10" id="KW-1185">Reference proteome</keyword>
<evidence type="ECO:0000256" key="4">
    <source>
        <dbReference type="ARBA" id="ARBA00016939"/>
    </source>
</evidence>
<dbReference type="InterPro" id="IPR036400">
    <property type="entry name" value="Cyt_B5-like_heme/steroid_sf"/>
</dbReference>
<feature type="transmembrane region" description="Helical" evidence="7">
    <location>
        <begin position="283"/>
        <end position="305"/>
    </location>
</feature>
<organism evidence="9 10">
    <name type="scientific">Cordyceps javanica</name>
    <dbReference type="NCBI Taxonomy" id="43265"/>
    <lineage>
        <taxon>Eukaryota</taxon>
        <taxon>Fungi</taxon>
        <taxon>Dikarya</taxon>
        <taxon>Ascomycota</taxon>
        <taxon>Pezizomycotina</taxon>
        <taxon>Sordariomycetes</taxon>
        <taxon>Hypocreomycetidae</taxon>
        <taxon>Hypocreales</taxon>
        <taxon>Cordycipitaceae</taxon>
        <taxon>Cordyceps</taxon>
    </lineage>
</organism>
<dbReference type="Proteomes" id="UP000315783">
    <property type="component" value="Unassembled WGS sequence"/>
</dbReference>
<evidence type="ECO:0000256" key="2">
    <source>
        <dbReference type="ARBA" id="ARBA00004991"/>
    </source>
</evidence>
<evidence type="ECO:0000256" key="1">
    <source>
        <dbReference type="ARBA" id="ARBA00004760"/>
    </source>
</evidence>
<dbReference type="GO" id="GO:0016020">
    <property type="term" value="C:membrane"/>
    <property type="evidence" value="ECO:0007669"/>
    <property type="project" value="TreeGrafter"/>
</dbReference>
<dbReference type="SMART" id="SM01117">
    <property type="entry name" value="Cyt-b5"/>
    <property type="match status" value="1"/>
</dbReference>
<dbReference type="GO" id="GO:0016717">
    <property type="term" value="F:oxidoreductase activity, acting on paired donors, with oxidation of a pair of donors resulting in the reduction of molecular oxygen to two molecules of water"/>
    <property type="evidence" value="ECO:0007669"/>
    <property type="project" value="TreeGrafter"/>
</dbReference>
<keyword evidence="7" id="KW-0812">Transmembrane</keyword>
<dbReference type="Pfam" id="PF00487">
    <property type="entry name" value="FA_desaturase"/>
    <property type="match status" value="1"/>
</dbReference>
<dbReference type="Gene3D" id="3.10.120.10">
    <property type="entry name" value="Cytochrome b5-like heme/steroid binding domain"/>
    <property type="match status" value="1"/>
</dbReference>
<comment type="pathway">
    <text evidence="2">Sphingolipid metabolism.</text>
</comment>
<feature type="domain" description="Cytochrome b5 heme-binding" evidence="8">
    <location>
        <begin position="6"/>
        <end position="81"/>
    </location>
</feature>
<dbReference type="InterPro" id="IPR001199">
    <property type="entry name" value="Cyt_B5-like_heme/steroid-bd"/>
</dbReference>
<reference evidence="9 10" key="1">
    <citation type="journal article" date="2019" name="Appl. Microbiol. Biotechnol.">
        <title>Genome sequence of Isaria javanica and comparative genome analysis insights into family S53 peptidase evolution in fungal entomopathogens.</title>
        <authorList>
            <person name="Lin R."/>
            <person name="Zhang X."/>
            <person name="Xin B."/>
            <person name="Zou M."/>
            <person name="Gao Y."/>
            <person name="Qin F."/>
            <person name="Hu Q."/>
            <person name="Xie B."/>
            <person name="Cheng X."/>
        </authorList>
    </citation>
    <scope>NUCLEOTIDE SEQUENCE [LARGE SCALE GENOMIC DNA]</scope>
    <source>
        <strain evidence="9 10">IJ1G</strain>
    </source>
</reference>
<dbReference type="STRING" id="43265.A0A545UX16"/>
<dbReference type="InterPro" id="IPR012171">
    <property type="entry name" value="Fatty_acid_desaturase"/>
</dbReference>
<dbReference type="PIRSF" id="PIRSF015921">
    <property type="entry name" value="FA_sphinglp_des"/>
    <property type="match status" value="1"/>
</dbReference>
<feature type="transmembrane region" description="Helical" evidence="7">
    <location>
        <begin position="365"/>
        <end position="386"/>
    </location>
</feature>
<dbReference type="PANTHER" id="PTHR19353">
    <property type="entry name" value="FATTY ACID DESATURASE 2"/>
    <property type="match status" value="1"/>
</dbReference>
<feature type="compositionally biased region" description="Low complexity" evidence="6">
    <location>
        <begin position="120"/>
        <end position="133"/>
    </location>
</feature>
<dbReference type="UniPathway" id="UPA00222"/>
<dbReference type="PANTHER" id="PTHR19353:SF76">
    <property type="entry name" value="DELTA 8-(E)-SPHINGOLIPID DESATURASE"/>
    <property type="match status" value="1"/>
</dbReference>
<dbReference type="PROSITE" id="PS50255">
    <property type="entry name" value="CYTOCHROME_B5_2"/>
    <property type="match status" value="1"/>
</dbReference>
<feature type="transmembrane region" description="Helical" evidence="7">
    <location>
        <begin position="250"/>
        <end position="271"/>
    </location>
</feature>
<keyword evidence="7" id="KW-1133">Transmembrane helix</keyword>
<feature type="compositionally biased region" description="Low complexity" evidence="6">
    <location>
        <begin position="152"/>
        <end position="175"/>
    </location>
</feature>
<accession>A0A545UX16</accession>
<feature type="region of interest" description="Disordered" evidence="6">
    <location>
        <begin position="115"/>
        <end position="175"/>
    </location>
</feature>
<evidence type="ECO:0000313" key="9">
    <source>
        <dbReference type="EMBL" id="TQV94005.1"/>
    </source>
</evidence>
<protein>
    <recommendedName>
        <fullName evidence="4">Delta 8-(E)-sphingolipid desaturase</fullName>
        <ecNumber evidence="3">1.14.19.18</ecNumber>
    </recommendedName>
</protein>
<dbReference type="EMBL" id="SPUK01000011">
    <property type="protein sequence ID" value="TQV94005.1"/>
    <property type="molecule type" value="Genomic_DNA"/>
</dbReference>
<keyword evidence="5" id="KW-0443">Lipid metabolism</keyword>
<dbReference type="Pfam" id="PF00173">
    <property type="entry name" value="Cyt-b5"/>
    <property type="match status" value="1"/>
</dbReference>
<evidence type="ECO:0000256" key="3">
    <source>
        <dbReference type="ARBA" id="ARBA00012019"/>
    </source>
</evidence>
<proteinExistence type="predicted"/>
<dbReference type="OrthoDB" id="260091at2759"/>
<comment type="caution">
    <text evidence="9">The sequence shown here is derived from an EMBL/GenBank/DDBJ whole genome shotgun (WGS) entry which is preliminary data.</text>
</comment>
<dbReference type="InterPro" id="IPR005804">
    <property type="entry name" value="FA_desaturase_dom"/>
</dbReference>
<gene>
    <name evidence="9" type="ORF">IF1G_07737</name>
</gene>
<evidence type="ECO:0000313" key="10">
    <source>
        <dbReference type="Proteomes" id="UP000315783"/>
    </source>
</evidence>
<comment type="pathway">
    <text evidence="1">Lipid metabolism; sphingolipid metabolism.</text>
</comment>
<dbReference type="SUPFAM" id="SSF55856">
    <property type="entry name" value="Cytochrome b5-like heme/steroid binding domain"/>
    <property type="match status" value="1"/>
</dbReference>
<name>A0A545UX16_9HYPO</name>